<comment type="caution">
    <text evidence="2">The sequence shown here is derived from an EMBL/GenBank/DDBJ whole genome shotgun (WGS) entry which is preliminary data.</text>
</comment>
<accession>A0A137S1F2</accession>
<feature type="domain" description="HTH cro/C1-type" evidence="1">
    <location>
        <begin position="33"/>
        <end position="89"/>
    </location>
</feature>
<dbReference type="AlphaFoldDB" id="A0A137S1F2"/>
<dbReference type="PATRIC" id="fig|1306954.6.peg.3468"/>
<dbReference type="InterPro" id="IPR001387">
    <property type="entry name" value="Cro/C1-type_HTH"/>
</dbReference>
<proteinExistence type="predicted"/>
<dbReference type="SMART" id="SM00530">
    <property type="entry name" value="HTH_XRE"/>
    <property type="match status" value="1"/>
</dbReference>
<dbReference type="CDD" id="cd00093">
    <property type="entry name" value="HTH_XRE"/>
    <property type="match status" value="1"/>
</dbReference>
<organism evidence="2 3">
    <name type="scientific">Marinobacter excellens LAMA 842</name>
    <dbReference type="NCBI Taxonomy" id="1306954"/>
    <lineage>
        <taxon>Bacteria</taxon>
        <taxon>Pseudomonadati</taxon>
        <taxon>Pseudomonadota</taxon>
        <taxon>Gammaproteobacteria</taxon>
        <taxon>Pseudomonadales</taxon>
        <taxon>Marinobacteraceae</taxon>
        <taxon>Marinobacter</taxon>
    </lineage>
</organism>
<evidence type="ECO:0000313" key="2">
    <source>
        <dbReference type="EMBL" id="KXO06259.1"/>
    </source>
</evidence>
<gene>
    <name evidence="2" type="ORF">J122_4159</name>
</gene>
<reference evidence="3" key="1">
    <citation type="submission" date="2015-12" db="EMBL/GenBank/DDBJ databases">
        <authorList>
            <person name="Lima A."/>
            <person name="Farahani Zayas N."/>
            <person name="Castro Da Silva M.A."/>
            <person name="Cabral A."/>
            <person name="Pessatti M.L."/>
        </authorList>
    </citation>
    <scope>NUCLEOTIDE SEQUENCE [LARGE SCALE GENOMIC DNA]</scope>
    <source>
        <strain evidence="3">LAMA 842</strain>
    </source>
</reference>
<dbReference type="Gene3D" id="1.10.260.40">
    <property type="entry name" value="lambda repressor-like DNA-binding domains"/>
    <property type="match status" value="1"/>
</dbReference>
<sequence length="97" mass="11075">MNFKKFKQKALENPEVRREYNALQDEFSLIDQLITMRTKAGLTQEDVAKKLGTNKSNISRLERGRSNPSWGTLSKYAAACGFRVKLEAVEDGRARRP</sequence>
<dbReference type="Proteomes" id="UP000070282">
    <property type="component" value="Unassembled WGS sequence"/>
</dbReference>
<protein>
    <recommendedName>
        <fullName evidence="1">HTH cro/C1-type domain-containing protein</fullName>
    </recommendedName>
</protein>
<dbReference type="RefSeq" id="WP_061334061.1">
    <property type="nucleotide sequence ID" value="NZ_LOCO01000059.1"/>
</dbReference>
<evidence type="ECO:0000313" key="3">
    <source>
        <dbReference type="Proteomes" id="UP000070282"/>
    </source>
</evidence>
<dbReference type="InterPro" id="IPR010982">
    <property type="entry name" value="Lambda_DNA-bd_dom_sf"/>
</dbReference>
<dbReference type="Pfam" id="PF13560">
    <property type="entry name" value="HTH_31"/>
    <property type="match status" value="1"/>
</dbReference>
<dbReference type="PROSITE" id="PS50943">
    <property type="entry name" value="HTH_CROC1"/>
    <property type="match status" value="1"/>
</dbReference>
<dbReference type="GO" id="GO:0003677">
    <property type="term" value="F:DNA binding"/>
    <property type="evidence" value="ECO:0007669"/>
    <property type="project" value="InterPro"/>
</dbReference>
<dbReference type="SUPFAM" id="SSF47413">
    <property type="entry name" value="lambda repressor-like DNA-binding domains"/>
    <property type="match status" value="1"/>
</dbReference>
<name>A0A137S1F2_9GAMM</name>
<keyword evidence="3" id="KW-1185">Reference proteome</keyword>
<evidence type="ECO:0000259" key="1">
    <source>
        <dbReference type="PROSITE" id="PS50943"/>
    </source>
</evidence>
<dbReference type="EMBL" id="LOCO01000059">
    <property type="protein sequence ID" value="KXO06259.1"/>
    <property type="molecule type" value="Genomic_DNA"/>
</dbReference>